<name>A0A0B1TIA0_OESDE</name>
<gene>
    <name evidence="2" type="ORF">OESDEN_02758</name>
</gene>
<feature type="transmembrane region" description="Helical" evidence="1">
    <location>
        <begin position="20"/>
        <end position="44"/>
    </location>
</feature>
<keyword evidence="3" id="KW-1185">Reference proteome</keyword>
<dbReference type="EMBL" id="KN549483">
    <property type="protein sequence ID" value="KHJ97273.1"/>
    <property type="molecule type" value="Genomic_DNA"/>
</dbReference>
<accession>A0A0B1TIA0</accession>
<keyword evidence="1" id="KW-1133">Transmembrane helix</keyword>
<dbReference type="AlphaFoldDB" id="A0A0B1TIA0"/>
<dbReference type="Proteomes" id="UP000053660">
    <property type="component" value="Unassembled WGS sequence"/>
</dbReference>
<evidence type="ECO:0000256" key="1">
    <source>
        <dbReference type="SAM" id="Phobius"/>
    </source>
</evidence>
<keyword evidence="1" id="KW-0472">Membrane</keyword>
<reference evidence="2 3" key="1">
    <citation type="submission" date="2014-03" db="EMBL/GenBank/DDBJ databases">
        <title>Draft genome of the hookworm Oesophagostomum dentatum.</title>
        <authorList>
            <person name="Mitreva M."/>
        </authorList>
    </citation>
    <scope>NUCLEOTIDE SEQUENCE [LARGE SCALE GENOMIC DNA]</scope>
    <source>
        <strain evidence="2 3">OD-Hann</strain>
    </source>
</reference>
<evidence type="ECO:0000313" key="2">
    <source>
        <dbReference type="EMBL" id="KHJ97273.1"/>
    </source>
</evidence>
<evidence type="ECO:0000313" key="3">
    <source>
        <dbReference type="Proteomes" id="UP000053660"/>
    </source>
</evidence>
<organism evidence="2 3">
    <name type="scientific">Oesophagostomum dentatum</name>
    <name type="common">Nodular worm</name>
    <dbReference type="NCBI Taxonomy" id="61180"/>
    <lineage>
        <taxon>Eukaryota</taxon>
        <taxon>Metazoa</taxon>
        <taxon>Ecdysozoa</taxon>
        <taxon>Nematoda</taxon>
        <taxon>Chromadorea</taxon>
        <taxon>Rhabditida</taxon>
        <taxon>Rhabditina</taxon>
        <taxon>Rhabditomorpha</taxon>
        <taxon>Strongyloidea</taxon>
        <taxon>Strongylidae</taxon>
        <taxon>Oesophagostomum</taxon>
    </lineage>
</organism>
<dbReference type="OrthoDB" id="5871942at2759"/>
<sequence>MLRIFRVADTTKHCGVNTKLACIFLGILVTAMEIYSFLFLPLIVGSLFSFLKGLSKDYHNKIFEAVGKDEGNFAVPNRANLLARII</sequence>
<proteinExistence type="predicted"/>
<keyword evidence="1" id="KW-0812">Transmembrane</keyword>
<protein>
    <submittedName>
        <fullName evidence="2">Uncharacterized protein</fullName>
    </submittedName>
</protein>